<dbReference type="Proteomes" id="UP000447434">
    <property type="component" value="Chromosome 10"/>
</dbReference>
<feature type="signal peptide" evidence="1">
    <location>
        <begin position="1"/>
        <end position="29"/>
    </location>
</feature>
<dbReference type="EMBL" id="WOCE01000010">
    <property type="protein sequence ID" value="KAE9606303.1"/>
    <property type="molecule type" value="Genomic_DNA"/>
</dbReference>
<feature type="chain" id="PRO_5025481688" evidence="1">
    <location>
        <begin position="30"/>
        <end position="55"/>
    </location>
</feature>
<dbReference type="AlphaFoldDB" id="A0A6A4PXZ0"/>
<accession>A0A6A4PXZ0</accession>
<keyword evidence="1" id="KW-0732">Signal</keyword>
<protein>
    <submittedName>
        <fullName evidence="2">Uncharacterized protein</fullName>
    </submittedName>
</protein>
<keyword evidence="3" id="KW-1185">Reference proteome</keyword>
<evidence type="ECO:0000313" key="3">
    <source>
        <dbReference type="Proteomes" id="UP000447434"/>
    </source>
</evidence>
<evidence type="ECO:0000313" key="2">
    <source>
        <dbReference type="EMBL" id="KAE9606303.1"/>
    </source>
</evidence>
<proteinExistence type="predicted"/>
<sequence length="55" mass="6300">MRSFIRFNSSLPLTLSWISLLHVSINVHTSSVSDSSFRYEVCAPKLVMFLSNPKR</sequence>
<comment type="caution">
    <text evidence="2">The sequence shown here is derived from an EMBL/GenBank/DDBJ whole genome shotgun (WGS) entry which is preliminary data.</text>
</comment>
<name>A0A6A4PXZ0_LUPAL</name>
<evidence type="ECO:0000256" key="1">
    <source>
        <dbReference type="SAM" id="SignalP"/>
    </source>
</evidence>
<reference evidence="3" key="1">
    <citation type="journal article" date="2020" name="Nat. Commun.">
        <title>Genome sequence of the cluster root forming white lupin.</title>
        <authorList>
            <person name="Hufnagel B."/>
            <person name="Marques A."/>
            <person name="Soriano A."/>
            <person name="Marques L."/>
            <person name="Divol F."/>
            <person name="Doumas P."/>
            <person name="Sallet E."/>
            <person name="Mancinotti D."/>
            <person name="Carrere S."/>
            <person name="Marande W."/>
            <person name="Arribat S."/>
            <person name="Keller J."/>
            <person name="Huneau C."/>
            <person name="Blein T."/>
            <person name="Aime D."/>
            <person name="Laguerre M."/>
            <person name="Taylor J."/>
            <person name="Schubert V."/>
            <person name="Nelson M."/>
            <person name="Geu-Flores F."/>
            <person name="Crespi M."/>
            <person name="Gallardo-Guerrero K."/>
            <person name="Delaux P.-M."/>
            <person name="Salse J."/>
            <person name="Berges H."/>
            <person name="Guyot R."/>
            <person name="Gouzy J."/>
            <person name="Peret B."/>
        </authorList>
    </citation>
    <scope>NUCLEOTIDE SEQUENCE [LARGE SCALE GENOMIC DNA]</scope>
    <source>
        <strain evidence="3">cv. Amiga</strain>
    </source>
</reference>
<gene>
    <name evidence="2" type="ORF">Lalb_Chr10g0106461</name>
</gene>
<organism evidence="2 3">
    <name type="scientific">Lupinus albus</name>
    <name type="common">White lupine</name>
    <name type="synonym">Lupinus termis</name>
    <dbReference type="NCBI Taxonomy" id="3870"/>
    <lineage>
        <taxon>Eukaryota</taxon>
        <taxon>Viridiplantae</taxon>
        <taxon>Streptophyta</taxon>
        <taxon>Embryophyta</taxon>
        <taxon>Tracheophyta</taxon>
        <taxon>Spermatophyta</taxon>
        <taxon>Magnoliopsida</taxon>
        <taxon>eudicotyledons</taxon>
        <taxon>Gunneridae</taxon>
        <taxon>Pentapetalae</taxon>
        <taxon>rosids</taxon>
        <taxon>fabids</taxon>
        <taxon>Fabales</taxon>
        <taxon>Fabaceae</taxon>
        <taxon>Papilionoideae</taxon>
        <taxon>50 kb inversion clade</taxon>
        <taxon>genistoids sensu lato</taxon>
        <taxon>core genistoids</taxon>
        <taxon>Genisteae</taxon>
        <taxon>Lupinus</taxon>
    </lineage>
</organism>